<evidence type="ECO:0000313" key="10">
    <source>
        <dbReference type="EMBL" id="SCZ90464.1"/>
    </source>
</evidence>
<evidence type="ECO:0000256" key="6">
    <source>
        <dbReference type="ARBA" id="ARBA00022982"/>
    </source>
</evidence>
<dbReference type="GO" id="GO:0022904">
    <property type="term" value="P:respiratory electron transport chain"/>
    <property type="evidence" value="ECO:0007669"/>
    <property type="project" value="InterPro"/>
</dbReference>
<keyword evidence="5" id="KW-0999">Mitochondrion inner membrane</keyword>
<evidence type="ECO:0000256" key="1">
    <source>
        <dbReference type="ARBA" id="ARBA00004443"/>
    </source>
</evidence>
<comment type="subcellular location">
    <subcellularLocation>
        <location evidence="1">Mitochondrion inner membrane</location>
        <topology evidence="1">Peripheral membrane protein</topology>
        <orientation evidence="1">Matrix side</orientation>
    </subcellularLocation>
</comment>
<evidence type="ECO:0000256" key="4">
    <source>
        <dbReference type="ARBA" id="ARBA00022660"/>
    </source>
</evidence>
<organism evidence="10 11">
    <name type="scientific">Microbotryum saponariae</name>
    <dbReference type="NCBI Taxonomy" id="289078"/>
    <lineage>
        <taxon>Eukaryota</taxon>
        <taxon>Fungi</taxon>
        <taxon>Dikarya</taxon>
        <taxon>Basidiomycota</taxon>
        <taxon>Pucciniomycotina</taxon>
        <taxon>Microbotryomycetes</taxon>
        <taxon>Microbotryales</taxon>
        <taxon>Microbotryaceae</taxon>
        <taxon>Microbotryum</taxon>
    </lineage>
</organism>
<keyword evidence="7" id="KW-0496">Mitochondrion</keyword>
<reference evidence="11" key="1">
    <citation type="submission" date="2016-10" db="EMBL/GenBank/DDBJ databases">
        <authorList>
            <person name="Jeantristanb JTB J.-T."/>
            <person name="Ricardo R."/>
        </authorList>
    </citation>
    <scope>NUCLEOTIDE SEQUENCE [LARGE SCALE GENOMIC DNA]</scope>
</reference>
<dbReference type="OrthoDB" id="286811at2759"/>
<dbReference type="AlphaFoldDB" id="A0A2X0MEY6"/>
<dbReference type="PANTHER" id="PTHR12653">
    <property type="entry name" value="NADH-UBIQUINONE OXIDOREDUCTASE 13 KD-B SUBUNIT"/>
    <property type="match status" value="1"/>
</dbReference>
<evidence type="ECO:0000256" key="9">
    <source>
        <dbReference type="SAM" id="MobiDB-lite"/>
    </source>
</evidence>
<keyword evidence="6" id="KW-0249">Electron transport</keyword>
<keyword evidence="4" id="KW-0679">Respiratory chain</keyword>
<dbReference type="STRING" id="289078.A0A2X0MEY6"/>
<accession>A0A2X0MEY6</accession>
<dbReference type="GO" id="GO:0005743">
    <property type="term" value="C:mitochondrial inner membrane"/>
    <property type="evidence" value="ECO:0007669"/>
    <property type="project" value="UniProtKB-SubCell"/>
</dbReference>
<evidence type="ECO:0000256" key="7">
    <source>
        <dbReference type="ARBA" id="ARBA00023128"/>
    </source>
</evidence>
<comment type="similarity">
    <text evidence="2">Belongs to the complex I NDUFA5 subunit family.</text>
</comment>
<evidence type="ECO:0000256" key="8">
    <source>
        <dbReference type="ARBA" id="ARBA00023136"/>
    </source>
</evidence>
<protein>
    <submittedName>
        <fullName evidence="10">BZ3500_MvSof-1268-A1-R1_Chr1-3g02006 protein</fullName>
    </submittedName>
</protein>
<keyword evidence="11" id="KW-1185">Reference proteome</keyword>
<keyword evidence="8" id="KW-0472">Membrane</keyword>
<feature type="region of interest" description="Disordered" evidence="9">
    <location>
        <begin position="1"/>
        <end position="25"/>
    </location>
</feature>
<dbReference type="Proteomes" id="UP000249723">
    <property type="component" value="Unassembled WGS sequence"/>
</dbReference>
<evidence type="ECO:0000313" key="11">
    <source>
        <dbReference type="Proteomes" id="UP000249723"/>
    </source>
</evidence>
<dbReference type="Pfam" id="PF04716">
    <property type="entry name" value="ETC_C1_NDUFA5"/>
    <property type="match status" value="1"/>
</dbReference>
<keyword evidence="3" id="KW-0813">Transport</keyword>
<gene>
    <name evidence="10" type="ORF">BZ3500_MVSOF-1268-A1-R1_CHR1-3G02006</name>
</gene>
<evidence type="ECO:0000256" key="2">
    <source>
        <dbReference type="ARBA" id="ARBA00010261"/>
    </source>
</evidence>
<evidence type="ECO:0000256" key="5">
    <source>
        <dbReference type="ARBA" id="ARBA00022792"/>
    </source>
</evidence>
<sequence length="159" mass="17733">MRSVLRASRALRQAMPSTTTPAAPTHIPRTKLTTNVVGLSVHNEPLPTLKHTLEATLSVVQQMPQGAVYRRSVEANTHERLNVLAKFGGQGSESDLESVEREIGLGGIEEVMQIAEDEYRLAAKMLEWKAWEELEVTPAKDQWVQFKQTPSTTMPDDLK</sequence>
<evidence type="ECO:0000256" key="3">
    <source>
        <dbReference type="ARBA" id="ARBA00022448"/>
    </source>
</evidence>
<dbReference type="EMBL" id="FMWP01000014">
    <property type="protein sequence ID" value="SCZ90464.1"/>
    <property type="molecule type" value="Genomic_DNA"/>
</dbReference>
<dbReference type="PANTHER" id="PTHR12653:SF0">
    <property type="entry name" value="NADH DEHYDROGENASE [UBIQUINONE] 1 ALPHA SUBCOMPLEX SUBUNIT 5"/>
    <property type="match status" value="1"/>
</dbReference>
<proteinExistence type="inferred from homology"/>
<name>A0A2X0MEY6_9BASI</name>
<dbReference type="InterPro" id="IPR006806">
    <property type="entry name" value="NDUFA5"/>
</dbReference>